<reference evidence="1 2" key="1">
    <citation type="submission" date="2024-03" db="EMBL/GenBank/DDBJ databases">
        <title>Genome-scale model development and genomic sequencing of the oleaginous clade Lipomyces.</title>
        <authorList>
            <consortium name="Lawrence Berkeley National Laboratory"/>
            <person name="Czajka J.J."/>
            <person name="Han Y."/>
            <person name="Kim J."/>
            <person name="Mondo S.J."/>
            <person name="Hofstad B.A."/>
            <person name="Robles A."/>
            <person name="Haridas S."/>
            <person name="Riley R."/>
            <person name="LaButti K."/>
            <person name="Pangilinan J."/>
            <person name="Andreopoulos W."/>
            <person name="Lipzen A."/>
            <person name="Yan J."/>
            <person name="Wang M."/>
            <person name="Ng V."/>
            <person name="Grigoriev I.V."/>
            <person name="Spatafora J.W."/>
            <person name="Magnuson J.K."/>
            <person name="Baker S.E."/>
            <person name="Pomraning K.R."/>
        </authorList>
    </citation>
    <scope>NUCLEOTIDE SEQUENCE [LARGE SCALE GENOMIC DNA]</scope>
    <source>
        <strain evidence="1 2">Phaff 52-87</strain>
    </source>
</reference>
<organism evidence="1 2">
    <name type="scientific">Myxozyma melibiosi</name>
    <dbReference type="NCBI Taxonomy" id="54550"/>
    <lineage>
        <taxon>Eukaryota</taxon>
        <taxon>Fungi</taxon>
        <taxon>Dikarya</taxon>
        <taxon>Ascomycota</taxon>
        <taxon>Saccharomycotina</taxon>
        <taxon>Lipomycetes</taxon>
        <taxon>Lipomycetales</taxon>
        <taxon>Lipomycetaceae</taxon>
        <taxon>Myxozyma</taxon>
    </lineage>
</organism>
<dbReference type="RefSeq" id="XP_064771128.1">
    <property type="nucleotide sequence ID" value="XM_064914867.1"/>
</dbReference>
<dbReference type="EMBL" id="JBBJBU010000001">
    <property type="protein sequence ID" value="KAK7208095.1"/>
    <property type="molecule type" value="Genomic_DNA"/>
</dbReference>
<dbReference type="Proteomes" id="UP001498771">
    <property type="component" value="Unassembled WGS sequence"/>
</dbReference>
<evidence type="ECO:0000313" key="1">
    <source>
        <dbReference type="EMBL" id="KAK7208095.1"/>
    </source>
</evidence>
<protein>
    <submittedName>
        <fullName evidence="1">Uncharacterized protein</fullName>
    </submittedName>
</protein>
<comment type="caution">
    <text evidence="1">The sequence shown here is derived from an EMBL/GenBank/DDBJ whole genome shotgun (WGS) entry which is preliminary data.</text>
</comment>
<evidence type="ECO:0000313" key="2">
    <source>
        <dbReference type="Proteomes" id="UP001498771"/>
    </source>
</evidence>
<accession>A0ABR1FE44</accession>
<gene>
    <name evidence="1" type="ORF">BZA70DRAFT_308862</name>
</gene>
<proteinExistence type="predicted"/>
<sequence length="234" mass="26319">MKLISNPRYQPRQHYFCTSPLDHKADNLHARSIELISPSIKDVNASFDMNDDEDDCELQVLQSSSAQQFFGSADYSASKLEAAQSLISSSNLRRHHSQPRLLLSLRQQPKSRALLTKPQPETTDDKRLTYVRMQAFAPTHRPLPTKSELKIGEAAKFALNQSQVRLLSVHSAHAECALPASAPNSKLQLSGLPTAPTRYTLPRNGRTLGRPIDRREGATVFLNFMLFQTVQQIW</sequence>
<name>A0ABR1FE44_9ASCO</name>
<dbReference type="GeneID" id="90040379"/>
<keyword evidence="2" id="KW-1185">Reference proteome</keyword>